<keyword evidence="2" id="KW-1185">Reference proteome</keyword>
<dbReference type="OrthoDB" id="2860358at2"/>
<organism evidence="1 2">
    <name type="scientific">Anaerobacillus alkaliphilus</name>
    <dbReference type="NCBI Taxonomy" id="1548597"/>
    <lineage>
        <taxon>Bacteria</taxon>
        <taxon>Bacillati</taxon>
        <taxon>Bacillota</taxon>
        <taxon>Bacilli</taxon>
        <taxon>Bacillales</taxon>
        <taxon>Bacillaceae</taxon>
        <taxon>Anaerobacillus</taxon>
    </lineage>
</organism>
<protein>
    <submittedName>
        <fullName evidence="1">Uncharacterized protein</fullName>
    </submittedName>
</protein>
<gene>
    <name evidence="1" type="ORF">DS745_21905</name>
</gene>
<dbReference type="RefSeq" id="WP_129080350.1">
    <property type="nucleotide sequence ID" value="NZ_QOUX01000047.1"/>
</dbReference>
<name>A0A4Q0VMV9_9BACI</name>
<reference evidence="1 2" key="1">
    <citation type="journal article" date="2019" name="Int. J. Syst. Evol. Microbiol.">
        <title>Anaerobacillus alkaliphilus sp. nov., a novel alkaliphilic and moderately halophilic bacterium.</title>
        <authorList>
            <person name="Borsodi A.K."/>
            <person name="Aszalos J.M."/>
            <person name="Bihari P."/>
            <person name="Nagy I."/>
            <person name="Schumann P."/>
            <person name="Sproer C."/>
            <person name="Kovacs A.L."/>
            <person name="Boka K."/>
            <person name="Dobosy P."/>
            <person name="Ovari M."/>
            <person name="Szili-Kovacs T."/>
            <person name="Toth E."/>
        </authorList>
    </citation>
    <scope>NUCLEOTIDE SEQUENCE [LARGE SCALE GENOMIC DNA]</scope>
    <source>
        <strain evidence="1 2">B16-10</strain>
    </source>
</reference>
<sequence>MKIIEMIDFLDEKSEKIKKDFGVSKLHMASAYNGIHAAIQWLGSSIYKSVVEDIVFHITDEPINFPGELGIYEEEDFQPVIYLNIMAIAEDYKNREYLLEVNRNDVSSFEYAAFICFHEVGHLFHGLVGGSGKEKKDRLFDYFDKGEYFYKRFISEMKHGYTPHEKKKYRNIPHEKAADNFAKQCLRVMQSEGNFDNCL</sequence>
<accession>A0A4Q0VMV9</accession>
<evidence type="ECO:0000313" key="1">
    <source>
        <dbReference type="EMBL" id="RXI96374.1"/>
    </source>
</evidence>
<dbReference type="AlphaFoldDB" id="A0A4Q0VMV9"/>
<comment type="caution">
    <text evidence="1">The sequence shown here is derived from an EMBL/GenBank/DDBJ whole genome shotgun (WGS) entry which is preliminary data.</text>
</comment>
<dbReference type="EMBL" id="QOUX01000047">
    <property type="protein sequence ID" value="RXI96374.1"/>
    <property type="molecule type" value="Genomic_DNA"/>
</dbReference>
<dbReference type="Proteomes" id="UP000290649">
    <property type="component" value="Unassembled WGS sequence"/>
</dbReference>
<evidence type="ECO:0000313" key="2">
    <source>
        <dbReference type="Proteomes" id="UP000290649"/>
    </source>
</evidence>
<proteinExistence type="predicted"/>